<feature type="transmembrane region" description="Helical" evidence="1">
    <location>
        <begin position="7"/>
        <end position="29"/>
    </location>
</feature>
<keyword evidence="1" id="KW-0472">Membrane</keyword>
<proteinExistence type="predicted"/>
<keyword evidence="1" id="KW-1133">Transmembrane helix</keyword>
<dbReference type="EMBL" id="GGEC01057176">
    <property type="protein sequence ID" value="MBX37660.1"/>
    <property type="molecule type" value="Transcribed_RNA"/>
</dbReference>
<name>A0A2P2N5B7_RHIMU</name>
<keyword evidence="1" id="KW-0812">Transmembrane</keyword>
<evidence type="ECO:0000313" key="2">
    <source>
        <dbReference type="EMBL" id="MBX37660.1"/>
    </source>
</evidence>
<accession>A0A2P2N5B7</accession>
<sequence length="47" mass="5690">MCRCMHLLIYTYIYIYTHIYAQAYAYVYLHDCVLRGTMGRGKKHLIE</sequence>
<protein>
    <submittedName>
        <fullName evidence="2">Uncharacterized protein</fullName>
    </submittedName>
</protein>
<organism evidence="2">
    <name type="scientific">Rhizophora mucronata</name>
    <name type="common">Asiatic mangrove</name>
    <dbReference type="NCBI Taxonomy" id="61149"/>
    <lineage>
        <taxon>Eukaryota</taxon>
        <taxon>Viridiplantae</taxon>
        <taxon>Streptophyta</taxon>
        <taxon>Embryophyta</taxon>
        <taxon>Tracheophyta</taxon>
        <taxon>Spermatophyta</taxon>
        <taxon>Magnoliopsida</taxon>
        <taxon>eudicotyledons</taxon>
        <taxon>Gunneridae</taxon>
        <taxon>Pentapetalae</taxon>
        <taxon>rosids</taxon>
        <taxon>fabids</taxon>
        <taxon>Malpighiales</taxon>
        <taxon>Rhizophoraceae</taxon>
        <taxon>Rhizophora</taxon>
    </lineage>
</organism>
<dbReference type="AlphaFoldDB" id="A0A2P2N5B7"/>
<reference evidence="2" key="1">
    <citation type="submission" date="2018-02" db="EMBL/GenBank/DDBJ databases">
        <title>Rhizophora mucronata_Transcriptome.</title>
        <authorList>
            <person name="Meera S.P."/>
            <person name="Sreeshan A."/>
            <person name="Augustine A."/>
        </authorList>
    </citation>
    <scope>NUCLEOTIDE SEQUENCE</scope>
    <source>
        <tissue evidence="2">Leaf</tissue>
    </source>
</reference>
<evidence type="ECO:0000256" key="1">
    <source>
        <dbReference type="SAM" id="Phobius"/>
    </source>
</evidence>